<dbReference type="GO" id="GO:0004100">
    <property type="term" value="F:chitin synthase activity"/>
    <property type="evidence" value="ECO:0007669"/>
    <property type="project" value="UniProtKB-EC"/>
</dbReference>
<evidence type="ECO:0000256" key="7">
    <source>
        <dbReference type="ARBA" id="ARBA00022989"/>
    </source>
</evidence>
<keyword evidence="5" id="KW-0808">Transferase</keyword>
<feature type="compositionally biased region" description="Acidic residues" evidence="13">
    <location>
        <begin position="1582"/>
        <end position="1594"/>
    </location>
</feature>
<feature type="transmembrane region" description="Helical" evidence="14">
    <location>
        <begin position="1266"/>
        <end position="1285"/>
    </location>
</feature>
<sequence length="1647" mass="188113">MANSNNDISELQAFEESINYSTDDTSISSEEIFEHSENAHYTTKARKVSTNSSASLPITSGSYKPWDVFRITSRDPVKSIDGSFNHLFRKVAKVFTSIFLTVAILVCTMISKSTLLLITSNIYKNVTLKCSRVDFDHVSECRRVSPEDVGNQSYQPSQTVEVSWLWALFLVVCTPYLFTFGKCIWRICFKKTRTPTSGVLLVVLAVETLHTIGICIFVFYLLPSLDPIRGLLLTFGVAFTPAILKMFDSQSEKGRKFYTLIFDVLAFVVQLSILLLWPIRNIIADEDYQDAWAIIVSLLLISLGWWENYVNKFTKLGKLGQVLRDLKRNIRRMRTKTFAVVSVWKIVVTLGLMTALMSNLKMSCVKALFFKGDNHAMECPHLSYPTDTFNVESSAYRTDPFWIAMIQIFSCLLCYTFSKTACKIMLQVVSFSLPLMLAAPVMAGLFIGNCETWKSVGNTQFLMPDYLYWTCDIHGISTDFLEILISDYFLPITLAWWLSFMWVTFHIWIPRVERLVQTERLFVTPLYCGVMLEQSLMLNRRRDDKDRDFRHSEKEKRFQIPWINDQRDGGILPGRSSLRTDRTPMIYVCATMWHETEKEMIQVLTSIFRMDNDQCARKNAQKFFDVVDPDYYEFEVNIFFDDAFEKHDDDEYEFHVNSFVKQLVRVMDQAASNVHRVPVKIPPPTKYPTPYGGRLEWTLPGNNKLNVHLKDKAKIRIKKRWSQVMYMYYLLGLKLVSQPLDSRRKQTIADNSFILALDGDVDFKPSAVQLLVDRMKKNEKVGAACGRIHPIGTGPMIWYQKFEYAVSHWLQKATEHMIGCVLCSPGCFSLFRASALMDDNVMRKYATTSSNARHYVQFDQGEDRWLCTLLLQQGYRVEYSAAADALTYAPEGFAEFYNQRRRWSPSTMANIMDLLMDWKNIASLMINLTPLVVFLLACFFTKGKYQIILAELFSLVYALIMMVVVVGLGLEMKREGLCSPTTIFLIFIIGAFVISAIMHPQEFYCLLHGALYFLCIPSMSMLLMIYSICNLHVVSWGTRENAIAAQPNAKPEKKAKENKIAAILNKFSGKKNSEESDYVFSFGNLFKCLCCPRPSGNEAEKRFAEVMAKLQDLEEAVSKPKQGEPKDVKDAETNVNDGDIMSEEGKGKQPLEETGIRYNPIFQSSSLPYEEDTPFWIHDDDIGHGKIRYISKEEKAFWNDLIKKYLYPLQHNEKHKKKTGKRSSRAEEQDEPYYSNARDKGSGLSIPLPCRDLDTGKALSLEPISMLFMAIFGIALVIQFISMFFHRLATFLHIMSSTEVNCMKPNQSEVTAMDIASKVQLVKEMQRFEDDEDTRSISTISSDIDEDSSVTQDDSPKIKRKKTILKITRRKRGATPQSGNLSGKFLTNFMEMAKDLEKGESGASKVTRRSKKRSKNAKKAMDRLEQNKDMVLNKAHVIKSRWQRLAKASKWDSNGDKWGSLLRLAMGQSRTSLNTISEDDKRSSWARGISKAMRSNSEFSINTLPDLGSWSVRNSYAEPILNIITDQLENEGAHGQFSHGHSKESTQLKTKVEINAQDNSASMQNNFQRHENVYDRVKDSNSDSESDSVYDESDLSSTHNNTMSDSSRIQMSSTHNNTMSDSSRIQMSTLKTTSDNSSPIENGDTHL</sequence>
<keyword evidence="9 14" id="KW-0472">Membrane</keyword>
<feature type="transmembrane region" description="Helical" evidence="14">
    <location>
        <begin position="488"/>
        <end position="509"/>
    </location>
</feature>
<feature type="transmembrane region" description="Helical" evidence="14">
    <location>
        <begin position="164"/>
        <end position="185"/>
    </location>
</feature>
<evidence type="ECO:0000256" key="11">
    <source>
        <dbReference type="ARBA" id="ARBA00046329"/>
    </source>
</evidence>
<keyword evidence="8" id="KW-0175">Coiled coil</keyword>
<feature type="transmembrane region" description="Helical" evidence="14">
    <location>
        <begin position="921"/>
        <end position="942"/>
    </location>
</feature>
<name>A0AA88XEH8_PINIB</name>
<keyword evidence="3" id="KW-1003">Cell membrane</keyword>
<evidence type="ECO:0000256" key="5">
    <source>
        <dbReference type="ARBA" id="ARBA00022679"/>
    </source>
</evidence>
<dbReference type="CDD" id="cd04190">
    <property type="entry name" value="Chitin_synth_C"/>
    <property type="match status" value="1"/>
</dbReference>
<feature type="transmembrane region" description="Helical" evidence="14">
    <location>
        <begin position="424"/>
        <end position="447"/>
    </location>
</feature>
<dbReference type="Pfam" id="PF23000">
    <property type="entry name" value="ChitinSynthase_IV_N"/>
    <property type="match status" value="1"/>
</dbReference>
<feature type="compositionally biased region" description="Basic residues" evidence="13">
    <location>
        <begin position="1213"/>
        <end position="1223"/>
    </location>
</feature>
<feature type="transmembrane region" description="Helical" evidence="14">
    <location>
        <begin position="337"/>
        <end position="357"/>
    </location>
</feature>
<evidence type="ECO:0000256" key="14">
    <source>
        <dbReference type="SAM" id="Phobius"/>
    </source>
</evidence>
<feature type="compositionally biased region" description="Basic residues" evidence="13">
    <location>
        <begin position="1406"/>
        <end position="1418"/>
    </location>
</feature>
<keyword evidence="4" id="KW-0328">Glycosyltransferase</keyword>
<comment type="caution">
    <text evidence="16">The sequence shown here is derived from an EMBL/GenBank/DDBJ whole genome shotgun (WGS) entry which is preliminary data.</text>
</comment>
<dbReference type="Pfam" id="PF03142">
    <property type="entry name" value="Chitin_synth_2"/>
    <property type="match status" value="1"/>
</dbReference>
<dbReference type="InterPro" id="IPR004835">
    <property type="entry name" value="Chitin_synth"/>
</dbReference>
<keyword evidence="17" id="KW-1185">Reference proteome</keyword>
<comment type="catalytic activity">
    <reaction evidence="12">
        <text>[(1-&gt;4)-N-acetyl-beta-D-glucosaminyl](n) + UDP-N-acetyl-alpha-D-glucosamine = [(1-&gt;4)-N-acetyl-beta-D-glucosaminyl](n+1) + UDP + H(+)</text>
        <dbReference type="Rhea" id="RHEA:16637"/>
        <dbReference type="Rhea" id="RHEA-COMP:9593"/>
        <dbReference type="Rhea" id="RHEA-COMP:9595"/>
        <dbReference type="ChEBI" id="CHEBI:15378"/>
        <dbReference type="ChEBI" id="CHEBI:17029"/>
        <dbReference type="ChEBI" id="CHEBI:57705"/>
        <dbReference type="ChEBI" id="CHEBI:58223"/>
        <dbReference type="EC" id="2.4.1.16"/>
    </reaction>
</comment>
<feature type="transmembrane region" description="Helical" evidence="14">
    <location>
        <begin position="400"/>
        <end position="417"/>
    </location>
</feature>
<comment type="similarity">
    <text evidence="11">Belongs to the chitin synthase family. Class IV subfamily.</text>
</comment>
<feature type="compositionally biased region" description="Polar residues" evidence="13">
    <location>
        <begin position="1598"/>
        <end position="1640"/>
    </location>
</feature>
<feature type="compositionally biased region" description="Basic and acidic residues" evidence="13">
    <location>
        <begin position="1143"/>
        <end position="1153"/>
    </location>
</feature>
<comment type="subcellular location">
    <subcellularLocation>
        <location evidence="1">Cell membrane</location>
        <topology evidence="1">Multi-pass membrane protein</topology>
    </subcellularLocation>
</comment>
<evidence type="ECO:0000256" key="4">
    <source>
        <dbReference type="ARBA" id="ARBA00022676"/>
    </source>
</evidence>
<evidence type="ECO:0000256" key="2">
    <source>
        <dbReference type="ARBA" id="ARBA00012543"/>
    </source>
</evidence>
<dbReference type="SUPFAM" id="SSF53448">
    <property type="entry name" value="Nucleotide-diphospho-sugar transferases"/>
    <property type="match status" value="1"/>
</dbReference>
<feature type="domain" description="Chitin synthase chs-1/2 N-terminal putative transporter" evidence="15">
    <location>
        <begin position="92"/>
        <end position="493"/>
    </location>
</feature>
<dbReference type="GO" id="GO:0005886">
    <property type="term" value="C:plasma membrane"/>
    <property type="evidence" value="ECO:0007669"/>
    <property type="project" value="UniProtKB-SubCell"/>
</dbReference>
<feature type="compositionally biased region" description="Basic and acidic residues" evidence="13">
    <location>
        <begin position="1116"/>
        <end position="1132"/>
    </location>
</feature>
<evidence type="ECO:0000256" key="8">
    <source>
        <dbReference type="ARBA" id="ARBA00023054"/>
    </source>
</evidence>
<evidence type="ECO:0000256" key="9">
    <source>
        <dbReference type="ARBA" id="ARBA00023136"/>
    </source>
</evidence>
<feature type="region of interest" description="Disordered" evidence="13">
    <location>
        <begin position="1575"/>
        <end position="1647"/>
    </location>
</feature>
<feature type="transmembrane region" description="Helical" evidence="14">
    <location>
        <begin position="94"/>
        <end position="118"/>
    </location>
</feature>
<feature type="transmembrane region" description="Helical" evidence="14">
    <location>
        <begin position="291"/>
        <end position="310"/>
    </location>
</feature>
<organism evidence="16 17">
    <name type="scientific">Pinctada imbricata</name>
    <name type="common">Atlantic pearl-oyster</name>
    <name type="synonym">Pinctada martensii</name>
    <dbReference type="NCBI Taxonomy" id="66713"/>
    <lineage>
        <taxon>Eukaryota</taxon>
        <taxon>Metazoa</taxon>
        <taxon>Spiralia</taxon>
        <taxon>Lophotrochozoa</taxon>
        <taxon>Mollusca</taxon>
        <taxon>Bivalvia</taxon>
        <taxon>Autobranchia</taxon>
        <taxon>Pteriomorphia</taxon>
        <taxon>Pterioida</taxon>
        <taxon>Pterioidea</taxon>
        <taxon>Pteriidae</taxon>
        <taxon>Pinctada</taxon>
    </lineage>
</organism>
<evidence type="ECO:0000313" key="17">
    <source>
        <dbReference type="Proteomes" id="UP001186944"/>
    </source>
</evidence>
<evidence type="ECO:0000313" key="16">
    <source>
        <dbReference type="EMBL" id="KAK3083083.1"/>
    </source>
</evidence>
<feature type="transmembrane region" description="Helical" evidence="14">
    <location>
        <begin position="228"/>
        <end position="247"/>
    </location>
</feature>
<dbReference type="InterPro" id="IPR055120">
    <property type="entry name" value="Chs-1/2_IV_N"/>
</dbReference>
<evidence type="ECO:0000256" key="12">
    <source>
        <dbReference type="ARBA" id="ARBA00048014"/>
    </source>
</evidence>
<gene>
    <name evidence="16" type="ORF">FSP39_013460</name>
</gene>
<evidence type="ECO:0000256" key="1">
    <source>
        <dbReference type="ARBA" id="ARBA00004651"/>
    </source>
</evidence>
<feature type="transmembrane region" description="Helical" evidence="14">
    <location>
        <begin position="259"/>
        <end position="279"/>
    </location>
</feature>
<dbReference type="GO" id="GO:0006031">
    <property type="term" value="P:chitin biosynthetic process"/>
    <property type="evidence" value="ECO:0007669"/>
    <property type="project" value="TreeGrafter"/>
</dbReference>
<dbReference type="InterPro" id="IPR029044">
    <property type="entry name" value="Nucleotide-diphossugar_trans"/>
</dbReference>
<protein>
    <recommendedName>
        <fullName evidence="2">chitin synthase</fullName>
        <ecNumber evidence="2">2.4.1.16</ecNumber>
    </recommendedName>
</protein>
<feature type="region of interest" description="Disordered" evidence="13">
    <location>
        <begin position="1213"/>
        <end position="1240"/>
    </location>
</feature>
<proteinExistence type="inferred from homology"/>
<keyword evidence="10" id="KW-0325">Glycoprotein</keyword>
<dbReference type="PANTHER" id="PTHR22914">
    <property type="entry name" value="CHITIN SYNTHASE"/>
    <property type="match status" value="1"/>
</dbReference>
<dbReference type="Proteomes" id="UP001186944">
    <property type="component" value="Unassembled WGS sequence"/>
</dbReference>
<keyword evidence="7 14" id="KW-1133">Transmembrane helix</keyword>
<dbReference type="Gene3D" id="3.90.550.10">
    <property type="entry name" value="Spore Coat Polysaccharide Biosynthesis Protein SpsA, Chain A"/>
    <property type="match status" value="1"/>
</dbReference>
<feature type="region of interest" description="Disordered" evidence="13">
    <location>
        <begin position="1332"/>
        <end position="1355"/>
    </location>
</feature>
<accession>A0AA88XEH8</accession>
<keyword evidence="6 14" id="KW-0812">Transmembrane</keyword>
<dbReference type="EC" id="2.4.1.16" evidence="2"/>
<evidence type="ECO:0000256" key="13">
    <source>
        <dbReference type="SAM" id="MobiDB-lite"/>
    </source>
</evidence>
<feature type="region of interest" description="Disordered" evidence="13">
    <location>
        <begin position="1115"/>
        <end position="1153"/>
    </location>
</feature>
<evidence type="ECO:0000256" key="10">
    <source>
        <dbReference type="ARBA" id="ARBA00023180"/>
    </source>
</evidence>
<feature type="transmembrane region" description="Helical" evidence="14">
    <location>
        <begin position="197"/>
        <end position="222"/>
    </location>
</feature>
<reference evidence="16" key="1">
    <citation type="submission" date="2019-08" db="EMBL/GenBank/DDBJ databases">
        <title>The improved chromosome-level genome for the pearl oyster Pinctada fucata martensii using PacBio sequencing and Hi-C.</title>
        <authorList>
            <person name="Zheng Z."/>
        </authorList>
    </citation>
    <scope>NUCLEOTIDE SEQUENCE</scope>
    <source>
        <strain evidence="16">ZZ-2019</strain>
        <tissue evidence="16">Adductor muscle</tissue>
    </source>
</reference>
<dbReference type="EMBL" id="VSWD01000014">
    <property type="protein sequence ID" value="KAK3083083.1"/>
    <property type="molecule type" value="Genomic_DNA"/>
</dbReference>
<dbReference type="FunFam" id="3.90.550.10:FF:000139">
    <property type="entry name" value="Chitin synthase 8"/>
    <property type="match status" value="1"/>
</dbReference>
<feature type="region of interest" description="Disordered" evidence="13">
    <location>
        <begin position="1396"/>
        <end position="1422"/>
    </location>
</feature>
<feature type="transmembrane region" description="Helical" evidence="14">
    <location>
        <begin position="977"/>
        <end position="998"/>
    </location>
</feature>
<dbReference type="PANTHER" id="PTHR22914:SF42">
    <property type="entry name" value="CHITIN SYNTHASE"/>
    <property type="match status" value="1"/>
</dbReference>
<evidence type="ECO:0000256" key="6">
    <source>
        <dbReference type="ARBA" id="ARBA00022692"/>
    </source>
</evidence>
<evidence type="ECO:0000259" key="15">
    <source>
        <dbReference type="Pfam" id="PF23000"/>
    </source>
</evidence>
<evidence type="ECO:0000256" key="3">
    <source>
        <dbReference type="ARBA" id="ARBA00022475"/>
    </source>
</evidence>
<feature type="transmembrane region" description="Helical" evidence="14">
    <location>
        <begin position="948"/>
        <end position="970"/>
    </location>
</feature>
<feature type="transmembrane region" description="Helical" evidence="14">
    <location>
        <begin position="1010"/>
        <end position="1029"/>
    </location>
</feature>